<feature type="transmembrane region" description="Helical" evidence="1">
    <location>
        <begin position="59"/>
        <end position="78"/>
    </location>
</feature>
<feature type="transmembrane region" description="Helical" evidence="1">
    <location>
        <begin position="112"/>
        <end position="133"/>
    </location>
</feature>
<feature type="transmembrane region" description="Helical" evidence="1">
    <location>
        <begin position="85"/>
        <end position="106"/>
    </location>
</feature>
<reference evidence="3" key="1">
    <citation type="submission" date="2015-08" db="EMBL/GenBank/DDBJ databases">
        <authorList>
            <person name="Babu N.S."/>
            <person name="Beckwith C.J."/>
            <person name="Beseler K.G."/>
            <person name="Brison A."/>
            <person name="Carone J.V."/>
            <person name="Caskin T.P."/>
            <person name="Diamond M."/>
            <person name="Durham M.E."/>
            <person name="Foxe J.M."/>
            <person name="Go M."/>
            <person name="Henderson B.A."/>
            <person name="Jones I.B."/>
            <person name="McGettigan J.A."/>
            <person name="Micheletti S.J."/>
            <person name="Nasrallah M.E."/>
            <person name="Ortiz D."/>
            <person name="Piller C.R."/>
            <person name="Privatt S.R."/>
            <person name="Schneider S.L."/>
            <person name="Sharp S."/>
            <person name="Smith T.C."/>
            <person name="Stanton J.D."/>
            <person name="Ullery H.E."/>
            <person name="Wilson R.J."/>
            <person name="Serrano M.G."/>
            <person name="Buck G."/>
            <person name="Lee V."/>
            <person name="Wang Y."/>
            <person name="Carvalho R."/>
            <person name="Voegtly L."/>
            <person name="Shi R."/>
            <person name="Duckworth R."/>
            <person name="Johnson A."/>
            <person name="Loviza R."/>
            <person name="Walstead R."/>
            <person name="Shah Z."/>
            <person name="Kiflezghi M."/>
            <person name="Wade K."/>
            <person name="Ball S.L."/>
            <person name="Bradley K.W."/>
            <person name="Asai D.J."/>
            <person name="Bowman C.A."/>
            <person name="Russell D.A."/>
            <person name="Pope W.H."/>
            <person name="Jacobs-Sera D."/>
            <person name="Hendrix R.W."/>
            <person name="Hatfull G.F."/>
        </authorList>
    </citation>
    <scope>NUCLEOTIDE SEQUENCE</scope>
</reference>
<keyword evidence="1" id="KW-1133">Transmembrane helix</keyword>
<dbReference type="InterPro" id="IPR006976">
    <property type="entry name" value="VanZ-like"/>
</dbReference>
<accession>A0A2P2C6D7</accession>
<feature type="transmembrane region" description="Helical" evidence="1">
    <location>
        <begin position="9"/>
        <end position="31"/>
    </location>
</feature>
<protein>
    <submittedName>
        <fullName evidence="3">Putative VanZ family protein</fullName>
    </submittedName>
</protein>
<keyword evidence="1" id="KW-0812">Transmembrane</keyword>
<gene>
    <name evidence="3" type="ORF">NOCA1130102</name>
</gene>
<sequence>MRWLPDRRVWAALGAAYLLLLVLVVTGPWGWTLNRLTVRLYTFFRYDVPIAPDGALPEHYGYLLNVVLFVPFGALLVVVARRSWWWAACAGTAVSASIEVVQWLWLPRDGDWWDIVANGLGALLGAVAARVSARAALSPRRPRR</sequence>
<dbReference type="Pfam" id="PF04892">
    <property type="entry name" value="VanZ"/>
    <property type="match status" value="1"/>
</dbReference>
<dbReference type="EMBL" id="CZKB01000005">
    <property type="protein sequence ID" value="CUR57579.1"/>
    <property type="molecule type" value="Genomic_DNA"/>
</dbReference>
<proteinExistence type="predicted"/>
<organism evidence="3">
    <name type="scientific">metagenome</name>
    <dbReference type="NCBI Taxonomy" id="256318"/>
    <lineage>
        <taxon>unclassified sequences</taxon>
        <taxon>metagenomes</taxon>
    </lineage>
</organism>
<evidence type="ECO:0000259" key="2">
    <source>
        <dbReference type="Pfam" id="PF04892"/>
    </source>
</evidence>
<keyword evidence="1" id="KW-0472">Membrane</keyword>
<dbReference type="AlphaFoldDB" id="A0A2P2C6D7"/>
<evidence type="ECO:0000313" key="3">
    <source>
        <dbReference type="EMBL" id="CUR57579.1"/>
    </source>
</evidence>
<evidence type="ECO:0000256" key="1">
    <source>
        <dbReference type="SAM" id="Phobius"/>
    </source>
</evidence>
<name>A0A2P2C6D7_9ZZZZ</name>
<feature type="domain" description="VanZ-like" evidence="2">
    <location>
        <begin position="16"/>
        <end position="131"/>
    </location>
</feature>